<feature type="transmembrane region" description="Helical" evidence="7">
    <location>
        <begin position="84"/>
        <end position="105"/>
    </location>
</feature>
<feature type="transmembrane region" description="Helical" evidence="7">
    <location>
        <begin position="177"/>
        <end position="196"/>
    </location>
</feature>
<dbReference type="Proteomes" id="UP001165652">
    <property type="component" value="Unassembled WGS sequence"/>
</dbReference>
<organism evidence="9 10">
    <name type="scientific">Rhodoplanes tepidamans</name>
    <name type="common">Rhodoplanes cryptolactis</name>
    <dbReference type="NCBI Taxonomy" id="200616"/>
    <lineage>
        <taxon>Bacteria</taxon>
        <taxon>Pseudomonadati</taxon>
        <taxon>Pseudomonadota</taxon>
        <taxon>Alphaproteobacteria</taxon>
        <taxon>Hyphomicrobiales</taxon>
        <taxon>Nitrobacteraceae</taxon>
        <taxon>Rhodoplanes</taxon>
    </lineage>
</organism>
<feature type="transmembrane region" description="Helical" evidence="7">
    <location>
        <begin position="50"/>
        <end position="72"/>
    </location>
</feature>
<feature type="transmembrane region" description="Helical" evidence="7">
    <location>
        <begin position="261"/>
        <end position="286"/>
    </location>
</feature>
<feature type="transmembrane region" description="Helical" evidence="7">
    <location>
        <begin position="125"/>
        <end position="147"/>
    </location>
</feature>
<gene>
    <name evidence="9" type="ORF">PQJ73_15585</name>
</gene>
<evidence type="ECO:0000313" key="9">
    <source>
        <dbReference type="EMBL" id="MDC7787113.1"/>
    </source>
</evidence>
<dbReference type="RefSeq" id="WP_272777954.1">
    <property type="nucleotide sequence ID" value="NZ_JAQQLI010000023.1"/>
</dbReference>
<dbReference type="Pfam" id="PF01757">
    <property type="entry name" value="Acyl_transf_3"/>
    <property type="match status" value="1"/>
</dbReference>
<evidence type="ECO:0000256" key="1">
    <source>
        <dbReference type="ARBA" id="ARBA00004651"/>
    </source>
</evidence>
<reference evidence="9" key="2">
    <citation type="submission" date="2023-02" db="EMBL/GenBank/DDBJ databases">
        <authorList>
            <person name="Rayyan A."/>
            <person name="Meyer T."/>
            <person name="Kyndt J.A."/>
        </authorList>
    </citation>
    <scope>NUCLEOTIDE SEQUENCE</scope>
    <source>
        <strain evidence="9">DSM 9987</strain>
    </source>
</reference>
<feature type="transmembrane region" description="Helical" evidence="7">
    <location>
        <begin position="18"/>
        <end position="38"/>
    </location>
</feature>
<evidence type="ECO:0000256" key="3">
    <source>
        <dbReference type="ARBA" id="ARBA00022475"/>
    </source>
</evidence>
<dbReference type="PANTHER" id="PTHR40074">
    <property type="entry name" value="O-ACETYLTRANSFERASE WECH"/>
    <property type="match status" value="1"/>
</dbReference>
<keyword evidence="6 7" id="KW-0472">Membrane</keyword>
<dbReference type="GO" id="GO:0016746">
    <property type="term" value="F:acyltransferase activity"/>
    <property type="evidence" value="ECO:0007669"/>
    <property type="project" value="UniProtKB-KW"/>
</dbReference>
<evidence type="ECO:0000256" key="6">
    <source>
        <dbReference type="ARBA" id="ARBA00023136"/>
    </source>
</evidence>
<keyword evidence="9" id="KW-0012">Acyltransferase</keyword>
<name>A0ABT5JCD3_RHOTP</name>
<keyword evidence="9" id="KW-0808">Transferase</keyword>
<proteinExistence type="inferred from homology"/>
<comment type="caution">
    <text evidence="9">The sequence shown here is derived from an EMBL/GenBank/DDBJ whole genome shotgun (WGS) entry which is preliminary data.</text>
</comment>
<feature type="transmembrane region" description="Helical" evidence="7">
    <location>
        <begin position="154"/>
        <end position="171"/>
    </location>
</feature>
<feature type="transmembrane region" description="Helical" evidence="7">
    <location>
        <begin position="298"/>
        <end position="318"/>
    </location>
</feature>
<comment type="similarity">
    <text evidence="2">Belongs to the acyltransferase 3 family.</text>
</comment>
<keyword evidence="4 7" id="KW-0812">Transmembrane</keyword>
<comment type="subcellular location">
    <subcellularLocation>
        <location evidence="1">Cell membrane</location>
        <topology evidence="1">Multi-pass membrane protein</topology>
    </subcellularLocation>
</comment>
<keyword evidence="5 7" id="KW-1133">Transmembrane helix</keyword>
<feature type="transmembrane region" description="Helical" evidence="7">
    <location>
        <begin position="203"/>
        <end position="224"/>
    </location>
</feature>
<keyword evidence="3" id="KW-1003">Cell membrane</keyword>
<accession>A0ABT5JCD3</accession>
<sequence>MNQITTHHRSFELDAVKGLAIVLVVFGHCLRGLMAAGIVPETSWLHALDYVIYTFHMPVFFLASGLFFRAPAHRLDPGFWRRKLITIVYPYFVWSILQGAVLILLSNTGALNNRWGPENLLSILWIPISPFWFLYALFVGTVLAVAVGGTDRRIVLTLALPAFLASALWAPQLVADIFYGFFWFLVGMIAAERRWLDRIPRSFAAAALLCAGLVAVALACRAMQVPDRLAVPAAVLGIAATVSLCGALGRHAAAGMPFRDLVLAGQYSMSVFVMHILVMGFTRVVLLRVLHVGDVATLLGVMTLVSIVVPVLVQFVAVRLGIEAWLGLPFSARTDRRAKTALARG</sequence>
<feature type="transmembrane region" description="Helical" evidence="7">
    <location>
        <begin position="230"/>
        <end position="249"/>
    </location>
</feature>
<feature type="domain" description="Acyltransferase 3" evidence="8">
    <location>
        <begin position="12"/>
        <end position="311"/>
    </location>
</feature>
<evidence type="ECO:0000256" key="2">
    <source>
        <dbReference type="ARBA" id="ARBA00007400"/>
    </source>
</evidence>
<reference evidence="9" key="1">
    <citation type="journal article" date="2023" name="Microbiol Resour">
        <title>Genome Sequences of Rhodoplanes serenus and Two Thermotolerant Strains, Rhodoplanes tepidamans and 'Rhodoplanes cryptolactis,' Further Refine the Genus.</title>
        <authorList>
            <person name="Rayyan A.A."/>
            <person name="Kyndt J.A."/>
        </authorList>
    </citation>
    <scope>NUCLEOTIDE SEQUENCE</scope>
    <source>
        <strain evidence="9">DSM 9987</strain>
    </source>
</reference>
<dbReference type="EMBL" id="JAQQLI010000023">
    <property type="protein sequence ID" value="MDC7787113.1"/>
    <property type="molecule type" value="Genomic_DNA"/>
</dbReference>
<dbReference type="InterPro" id="IPR002656">
    <property type="entry name" value="Acyl_transf_3_dom"/>
</dbReference>
<protein>
    <submittedName>
        <fullName evidence="9">Acyltransferase</fullName>
    </submittedName>
</protein>
<dbReference type="PANTHER" id="PTHR40074:SF2">
    <property type="entry name" value="O-ACETYLTRANSFERASE WECH"/>
    <property type="match status" value="1"/>
</dbReference>
<evidence type="ECO:0000259" key="8">
    <source>
        <dbReference type="Pfam" id="PF01757"/>
    </source>
</evidence>
<evidence type="ECO:0000256" key="7">
    <source>
        <dbReference type="SAM" id="Phobius"/>
    </source>
</evidence>
<evidence type="ECO:0000313" key="10">
    <source>
        <dbReference type="Proteomes" id="UP001165652"/>
    </source>
</evidence>
<evidence type="ECO:0000256" key="5">
    <source>
        <dbReference type="ARBA" id="ARBA00022989"/>
    </source>
</evidence>
<keyword evidence="10" id="KW-1185">Reference proteome</keyword>
<evidence type="ECO:0000256" key="4">
    <source>
        <dbReference type="ARBA" id="ARBA00022692"/>
    </source>
</evidence>